<gene>
    <name evidence="2" type="ORF">ACU57_22845</name>
</gene>
<proteinExistence type="predicted"/>
<reference evidence="2 3" key="1">
    <citation type="journal article" date="2015" name="Front. Microbiol.">
        <title>Genetic determinants of heat resistance in Escherichia coli.</title>
        <authorList>
            <person name="Mercer R.G."/>
            <person name="Zheng J."/>
            <person name="Garcia-Hernandez R."/>
            <person name="Ruan L."/>
            <person name="Ganzle M.G."/>
            <person name="McMullen L.M."/>
        </authorList>
    </citation>
    <scope>NUCLEOTIDE SEQUENCE [LARGE SCALE GENOMIC DNA]</scope>
    <source>
        <strain evidence="2 3">AW1.3</strain>
    </source>
</reference>
<evidence type="ECO:0000313" key="3">
    <source>
        <dbReference type="Proteomes" id="UP000050556"/>
    </source>
</evidence>
<organism evidence="2 3">
    <name type="scientific">Escherichia coli</name>
    <dbReference type="NCBI Taxonomy" id="562"/>
    <lineage>
        <taxon>Bacteria</taxon>
        <taxon>Pseudomonadati</taxon>
        <taxon>Pseudomonadota</taxon>
        <taxon>Gammaproteobacteria</taxon>
        <taxon>Enterobacterales</taxon>
        <taxon>Enterobacteriaceae</taxon>
        <taxon>Escherichia</taxon>
    </lineage>
</organism>
<dbReference type="AlphaFoldDB" id="A0A0P7LBP5"/>
<accession>A0A0P7LBP5</accession>
<dbReference type="InterPro" id="IPR009826">
    <property type="entry name" value="DNA_circ_N"/>
</dbReference>
<dbReference type="EMBL" id="LDYI01000145">
    <property type="protein sequence ID" value="KPO06844.1"/>
    <property type="molecule type" value="Genomic_DNA"/>
</dbReference>
<dbReference type="Proteomes" id="UP000050556">
    <property type="component" value="Unassembled WGS sequence"/>
</dbReference>
<dbReference type="RefSeq" id="WP_054623577.1">
    <property type="nucleotide sequence ID" value="NZ_JADCPM010000038.1"/>
</dbReference>
<protein>
    <submittedName>
        <fullName evidence="2">Multidrug DMT transporter permease</fullName>
    </submittedName>
</protein>
<comment type="caution">
    <text evidence="2">The sequence shown here is derived from an EMBL/GenBank/DDBJ whole genome shotgun (WGS) entry which is preliminary data.</text>
</comment>
<name>A0A0P7LBP5_ECOLX</name>
<evidence type="ECO:0000259" key="1">
    <source>
        <dbReference type="Pfam" id="PF07157"/>
    </source>
</evidence>
<dbReference type="Pfam" id="PF07157">
    <property type="entry name" value="DNA_circ_N"/>
    <property type="match status" value="1"/>
</dbReference>
<feature type="domain" description="DNA circulation N-terminal" evidence="1">
    <location>
        <begin position="7"/>
        <end position="92"/>
    </location>
</feature>
<dbReference type="PATRIC" id="fig|562.7813.peg.4464"/>
<evidence type="ECO:0000313" key="2">
    <source>
        <dbReference type="EMBL" id="KPO06844.1"/>
    </source>
</evidence>
<sequence>MSWEDSLQDASFRGVRFDVVNTRDSASRDIATYEYPYVDGGDVDDLGRKPRNLRMTVLFWGDDYDVRLQAFLAALDTRGSAELIHPVFGSMTGMQCIEYQASHEAENVDYCVVEVVFIQGGLNLPFFGSDFPLSKADIVFNQAQSALEKAQTAIDNILSPLRTAKKWMKKAKSLATTTLNMVTVLKGELTGFVSTTSDFVNYPKSFMNDLQSALSLTSFQSKSSVSNNPGSYSQSSDVSGTAGIVMADWKNGRNNLQDVAALPQQIVTGKKTVAVAVPAGSSTSDITELVTAVKTQVAIQLALDASDILSDSSISDILSPVDIEQITNDTRTAIQEAIDQTRDTFAADTQNLSAGETPGGVTWQPVVEGLKDIALTVQELGSAVITSRPPLTTRVVLSDTNLHLLAHLWYEDYTRAAELLRLNPTLRNPNNIKAGDVLNAYSR</sequence>